<gene>
    <name evidence="10" type="ORF">D8M03_13660</name>
</gene>
<feature type="domain" description="Methyl-accepting transducer" evidence="8">
    <location>
        <begin position="399"/>
        <end position="656"/>
    </location>
</feature>
<dbReference type="EMBL" id="RBZN01000041">
    <property type="protein sequence ID" value="RKQ14595.1"/>
    <property type="molecule type" value="Genomic_DNA"/>
</dbReference>
<evidence type="ECO:0000256" key="7">
    <source>
        <dbReference type="SAM" id="Phobius"/>
    </source>
</evidence>
<dbReference type="OrthoDB" id="9760371at2"/>
<dbReference type="CDD" id="cd12913">
    <property type="entry name" value="PDC1_MCP_like"/>
    <property type="match status" value="1"/>
</dbReference>
<dbReference type="Pfam" id="PF00015">
    <property type="entry name" value="MCPsignal"/>
    <property type="match status" value="1"/>
</dbReference>
<dbReference type="Gene3D" id="1.10.287.950">
    <property type="entry name" value="Methyl-accepting chemotaxis protein"/>
    <property type="match status" value="1"/>
</dbReference>
<name>A0A494YX46_9BACL</name>
<dbReference type="PANTHER" id="PTHR32089:SF112">
    <property type="entry name" value="LYSOZYME-LIKE PROTEIN-RELATED"/>
    <property type="match status" value="1"/>
</dbReference>
<accession>A0A494YX46</accession>
<evidence type="ECO:0000256" key="5">
    <source>
        <dbReference type="ARBA" id="ARBA00029447"/>
    </source>
</evidence>
<keyword evidence="11" id="KW-1185">Reference proteome</keyword>
<dbReference type="Gene3D" id="6.10.340.10">
    <property type="match status" value="1"/>
</dbReference>
<evidence type="ECO:0000313" key="11">
    <source>
        <dbReference type="Proteomes" id="UP000272238"/>
    </source>
</evidence>
<dbReference type="PROSITE" id="PS50885">
    <property type="entry name" value="HAMP"/>
    <property type="match status" value="1"/>
</dbReference>
<dbReference type="Pfam" id="PF00672">
    <property type="entry name" value="HAMP"/>
    <property type="match status" value="1"/>
</dbReference>
<dbReference type="PROSITE" id="PS50111">
    <property type="entry name" value="CHEMOTAXIS_TRANSDUC_2"/>
    <property type="match status" value="1"/>
</dbReference>
<proteinExistence type="inferred from homology"/>
<comment type="caution">
    <text evidence="10">The sequence shown here is derived from an EMBL/GenBank/DDBJ whole genome shotgun (WGS) entry which is preliminary data.</text>
</comment>
<dbReference type="SMART" id="SM00304">
    <property type="entry name" value="HAMP"/>
    <property type="match status" value="1"/>
</dbReference>
<keyword evidence="4 6" id="KW-0807">Transducer</keyword>
<organism evidence="10 11">
    <name type="scientific">Ureibacillus endophyticus</name>
    <dbReference type="NCBI Taxonomy" id="1978490"/>
    <lineage>
        <taxon>Bacteria</taxon>
        <taxon>Bacillati</taxon>
        <taxon>Bacillota</taxon>
        <taxon>Bacilli</taxon>
        <taxon>Bacillales</taxon>
        <taxon>Caryophanaceae</taxon>
        <taxon>Ureibacillus</taxon>
    </lineage>
</organism>
<dbReference type="InterPro" id="IPR004089">
    <property type="entry name" value="MCPsignal_dom"/>
</dbReference>
<comment type="similarity">
    <text evidence="5">Belongs to the methyl-accepting chemotaxis (MCP) protein family.</text>
</comment>
<dbReference type="PANTHER" id="PTHR32089">
    <property type="entry name" value="METHYL-ACCEPTING CHEMOTAXIS PROTEIN MCPB"/>
    <property type="match status" value="1"/>
</dbReference>
<keyword evidence="7" id="KW-1133">Transmembrane helix</keyword>
<protein>
    <submittedName>
        <fullName evidence="10">Methyl-accepting chemotaxis protein</fullName>
    </submittedName>
</protein>
<evidence type="ECO:0000256" key="1">
    <source>
        <dbReference type="ARBA" id="ARBA00004236"/>
    </source>
</evidence>
<reference evidence="10 11" key="1">
    <citation type="journal article" date="2016" name="Antonie Van Leeuwenhoek">
        <title>Lysinibacillus endophyticus sp. nov., an indole-3-acetic acid producing endophytic bacterium isolated from corn root (Zea mays cv. Xinken-5).</title>
        <authorList>
            <person name="Yu J."/>
            <person name="Guan X."/>
            <person name="Liu C."/>
            <person name="Xiang W."/>
            <person name="Yu Z."/>
            <person name="Liu X."/>
            <person name="Wang G."/>
        </authorList>
    </citation>
    <scope>NUCLEOTIDE SEQUENCE [LARGE SCALE GENOMIC DNA]</scope>
    <source>
        <strain evidence="10 11">DSM 100506</strain>
    </source>
</reference>
<dbReference type="SMART" id="SM00283">
    <property type="entry name" value="MA"/>
    <property type="match status" value="1"/>
</dbReference>
<comment type="subcellular location">
    <subcellularLocation>
        <location evidence="1">Cell membrane</location>
    </subcellularLocation>
</comment>
<evidence type="ECO:0000313" key="10">
    <source>
        <dbReference type="EMBL" id="RKQ14595.1"/>
    </source>
</evidence>
<keyword evidence="7" id="KW-0812">Transmembrane</keyword>
<evidence type="ECO:0000256" key="2">
    <source>
        <dbReference type="ARBA" id="ARBA00022475"/>
    </source>
</evidence>
<keyword evidence="3 7" id="KW-0472">Membrane</keyword>
<keyword evidence="2" id="KW-1003">Cell membrane</keyword>
<evidence type="ECO:0000259" key="8">
    <source>
        <dbReference type="PROSITE" id="PS50111"/>
    </source>
</evidence>
<dbReference type="CDD" id="cd06225">
    <property type="entry name" value="HAMP"/>
    <property type="match status" value="1"/>
</dbReference>
<evidence type="ECO:0000256" key="4">
    <source>
        <dbReference type="ARBA" id="ARBA00023224"/>
    </source>
</evidence>
<dbReference type="AlphaFoldDB" id="A0A494YX46"/>
<dbReference type="RefSeq" id="WP_121215385.1">
    <property type="nucleotide sequence ID" value="NZ_RBZN01000041.1"/>
</dbReference>
<dbReference type="InterPro" id="IPR003660">
    <property type="entry name" value="HAMP_dom"/>
</dbReference>
<evidence type="ECO:0000256" key="3">
    <source>
        <dbReference type="ARBA" id="ARBA00023136"/>
    </source>
</evidence>
<feature type="domain" description="HAMP" evidence="9">
    <location>
        <begin position="328"/>
        <end position="380"/>
    </location>
</feature>
<evidence type="ECO:0000256" key="6">
    <source>
        <dbReference type="PROSITE-ProRule" id="PRU00284"/>
    </source>
</evidence>
<evidence type="ECO:0000259" key="9">
    <source>
        <dbReference type="PROSITE" id="PS50885"/>
    </source>
</evidence>
<dbReference type="GO" id="GO:0007165">
    <property type="term" value="P:signal transduction"/>
    <property type="evidence" value="ECO:0007669"/>
    <property type="project" value="UniProtKB-KW"/>
</dbReference>
<dbReference type="Gene3D" id="3.30.450.20">
    <property type="entry name" value="PAS domain"/>
    <property type="match status" value="1"/>
</dbReference>
<dbReference type="GO" id="GO:0005886">
    <property type="term" value="C:plasma membrane"/>
    <property type="evidence" value="ECO:0007669"/>
    <property type="project" value="UniProtKB-SubCell"/>
</dbReference>
<feature type="transmembrane region" description="Helical" evidence="7">
    <location>
        <begin position="308"/>
        <end position="327"/>
    </location>
</feature>
<dbReference type="SUPFAM" id="SSF58104">
    <property type="entry name" value="Methyl-accepting chemotaxis protein (MCP) signaling domain"/>
    <property type="match status" value="1"/>
</dbReference>
<sequence>MKSIKTKIMFAIILCSVIAVLFVSTVSIYVSNSIIRKYSTNDAQLLAESNANTLNITIGKIETSVNDLSITVLSMLDDVEKLKSDPQYVQQFQEKVRPIAEEFATNTNGAMAFYLRFNPEFSEPTSGLFHADSDGDGNIEQLIPTDFSQYDPSDVGNVGWYYIPINTGKPMWLDPYRNENIGVDMISYVVPLFKDGETIGVVGMDINFAVFTEIINNIKPYKNSYGALLNSSQQFLIHPELTINDNLVDMNKDFSEDLAANDSGVKDIALNNEDSIISYAKLSNGQTLLISSTKNDIFHDVHQLTNNIIILLIVIIIVSIIVALLLGNRFTKPLKALIEDMRKVKEGDFTIQVAIKSKDEIGEIGKNFNSMVEELGNLTKNISIVSERVNASSLALTTASHDMTAVSEEVTASVEEIAAGNKMQSISIENCSEISSDFSIKCSELQLNTNEVLSSMKEMNLNIKDGLVLNAGLNEINAENRKATEMIEKVTLDLNTNIKNISMIIEKISEISEQTNLLALNASIESARAGEAGKGFAVVAEEIRRLAEQSKRSTEDIRNIISAVQEDSKNTVDAMQNVKERATEQSEAVQKVNHSFELISNSIQNINEKLTMNGSYITKLADNAEQLAKEIVGISSISEESAASSEQVAATMQSQARDFEKVVLAVDDLKELVVSLNNLIKKFKVE</sequence>
<dbReference type="Pfam" id="PF22673">
    <property type="entry name" value="MCP-like_PDC_1"/>
    <property type="match status" value="1"/>
</dbReference>
<dbReference type="Proteomes" id="UP000272238">
    <property type="component" value="Unassembled WGS sequence"/>
</dbReference>